<keyword evidence="3" id="KW-1185">Reference proteome</keyword>
<protein>
    <submittedName>
        <fullName evidence="2">Uncharacterized protein</fullName>
    </submittedName>
</protein>
<accession>A0AAE0NSS3</accession>
<dbReference type="EMBL" id="JAULSW010000003">
    <property type="protein sequence ID" value="KAK3387056.1"/>
    <property type="molecule type" value="Genomic_DNA"/>
</dbReference>
<organism evidence="2 3">
    <name type="scientific">Podospora didyma</name>
    <dbReference type="NCBI Taxonomy" id="330526"/>
    <lineage>
        <taxon>Eukaryota</taxon>
        <taxon>Fungi</taxon>
        <taxon>Dikarya</taxon>
        <taxon>Ascomycota</taxon>
        <taxon>Pezizomycotina</taxon>
        <taxon>Sordariomycetes</taxon>
        <taxon>Sordariomycetidae</taxon>
        <taxon>Sordariales</taxon>
        <taxon>Podosporaceae</taxon>
        <taxon>Podospora</taxon>
    </lineage>
</organism>
<comment type="caution">
    <text evidence="2">The sequence shown here is derived from an EMBL/GenBank/DDBJ whole genome shotgun (WGS) entry which is preliminary data.</text>
</comment>
<feature type="compositionally biased region" description="Basic and acidic residues" evidence="1">
    <location>
        <begin position="90"/>
        <end position="105"/>
    </location>
</feature>
<reference evidence="2" key="2">
    <citation type="submission" date="2023-06" db="EMBL/GenBank/DDBJ databases">
        <authorList>
            <consortium name="Lawrence Berkeley National Laboratory"/>
            <person name="Haridas S."/>
            <person name="Hensen N."/>
            <person name="Bonometti L."/>
            <person name="Westerberg I."/>
            <person name="Brannstrom I.O."/>
            <person name="Guillou S."/>
            <person name="Cros-Aarteil S."/>
            <person name="Calhoun S."/>
            <person name="Kuo A."/>
            <person name="Mondo S."/>
            <person name="Pangilinan J."/>
            <person name="Riley R."/>
            <person name="LaButti K."/>
            <person name="Andreopoulos B."/>
            <person name="Lipzen A."/>
            <person name="Chen C."/>
            <person name="Yanf M."/>
            <person name="Daum C."/>
            <person name="Ng V."/>
            <person name="Clum A."/>
            <person name="Steindorff A."/>
            <person name="Ohm R."/>
            <person name="Martin F."/>
            <person name="Silar P."/>
            <person name="Natvig D."/>
            <person name="Lalanne C."/>
            <person name="Gautier V."/>
            <person name="Ament-velasquez S.L."/>
            <person name="Kruys A."/>
            <person name="Hutchinson M.I."/>
            <person name="Powell A.J."/>
            <person name="Barry K."/>
            <person name="Miller A.N."/>
            <person name="Grigoriev I.V."/>
            <person name="Debuchy R."/>
            <person name="Gladieux P."/>
            <person name="Thoren M.H."/>
            <person name="Johannesson H."/>
        </authorList>
    </citation>
    <scope>NUCLEOTIDE SEQUENCE</scope>
    <source>
        <strain evidence="2">CBS 232.78</strain>
    </source>
</reference>
<reference evidence="2" key="1">
    <citation type="journal article" date="2023" name="Mol. Phylogenet. Evol.">
        <title>Genome-scale phylogeny and comparative genomics of the fungal order Sordariales.</title>
        <authorList>
            <person name="Hensen N."/>
            <person name="Bonometti L."/>
            <person name="Westerberg I."/>
            <person name="Brannstrom I.O."/>
            <person name="Guillou S."/>
            <person name="Cros-Aarteil S."/>
            <person name="Calhoun S."/>
            <person name="Haridas S."/>
            <person name="Kuo A."/>
            <person name="Mondo S."/>
            <person name="Pangilinan J."/>
            <person name="Riley R."/>
            <person name="LaButti K."/>
            <person name="Andreopoulos B."/>
            <person name="Lipzen A."/>
            <person name="Chen C."/>
            <person name="Yan M."/>
            <person name="Daum C."/>
            <person name="Ng V."/>
            <person name="Clum A."/>
            <person name="Steindorff A."/>
            <person name="Ohm R.A."/>
            <person name="Martin F."/>
            <person name="Silar P."/>
            <person name="Natvig D.O."/>
            <person name="Lalanne C."/>
            <person name="Gautier V."/>
            <person name="Ament-Velasquez S.L."/>
            <person name="Kruys A."/>
            <person name="Hutchinson M.I."/>
            <person name="Powell A.J."/>
            <person name="Barry K."/>
            <person name="Miller A.N."/>
            <person name="Grigoriev I.V."/>
            <person name="Debuchy R."/>
            <person name="Gladieux P."/>
            <person name="Hiltunen Thoren M."/>
            <person name="Johannesson H."/>
        </authorList>
    </citation>
    <scope>NUCLEOTIDE SEQUENCE</scope>
    <source>
        <strain evidence="2">CBS 232.78</strain>
    </source>
</reference>
<name>A0AAE0NSS3_9PEZI</name>
<gene>
    <name evidence="2" type="ORF">B0H63DRAFT_469019</name>
</gene>
<evidence type="ECO:0000256" key="1">
    <source>
        <dbReference type="SAM" id="MobiDB-lite"/>
    </source>
</evidence>
<proteinExistence type="predicted"/>
<evidence type="ECO:0000313" key="2">
    <source>
        <dbReference type="EMBL" id="KAK3387056.1"/>
    </source>
</evidence>
<dbReference type="Proteomes" id="UP001285441">
    <property type="component" value="Unassembled WGS sequence"/>
</dbReference>
<dbReference type="AlphaFoldDB" id="A0AAE0NSS3"/>
<feature type="region of interest" description="Disordered" evidence="1">
    <location>
        <begin position="59"/>
        <end position="105"/>
    </location>
</feature>
<evidence type="ECO:0000313" key="3">
    <source>
        <dbReference type="Proteomes" id="UP001285441"/>
    </source>
</evidence>
<sequence length="105" mass="12301">MTRYRADEEDFPAAERRQKAVAFLDSPELLMMYSQSTGDSIPGARLHFMKMLCGYDDESIEESRKSTSYHPSYHGQHHYHHQQQQRQHPTFRDTEKRRGGDRGGT</sequence>